<name>A0A224XSY2_9HEMI</name>
<dbReference type="AlphaFoldDB" id="A0A224XSY2"/>
<evidence type="ECO:0000256" key="1">
    <source>
        <dbReference type="SAM" id="SignalP"/>
    </source>
</evidence>
<proteinExistence type="predicted"/>
<dbReference type="EMBL" id="GFTR01000779">
    <property type="protein sequence ID" value="JAW15647.1"/>
    <property type="molecule type" value="Transcribed_RNA"/>
</dbReference>
<organism evidence="2">
    <name type="scientific">Panstrongylus lignarius</name>
    <dbReference type="NCBI Taxonomy" id="156445"/>
    <lineage>
        <taxon>Eukaryota</taxon>
        <taxon>Metazoa</taxon>
        <taxon>Ecdysozoa</taxon>
        <taxon>Arthropoda</taxon>
        <taxon>Hexapoda</taxon>
        <taxon>Insecta</taxon>
        <taxon>Pterygota</taxon>
        <taxon>Neoptera</taxon>
        <taxon>Paraneoptera</taxon>
        <taxon>Hemiptera</taxon>
        <taxon>Heteroptera</taxon>
        <taxon>Panheteroptera</taxon>
        <taxon>Cimicomorpha</taxon>
        <taxon>Reduviidae</taxon>
        <taxon>Triatominae</taxon>
        <taxon>Panstrongylus</taxon>
    </lineage>
</organism>
<feature type="chain" id="PRO_5012781826" evidence="1">
    <location>
        <begin position="23"/>
        <end position="79"/>
    </location>
</feature>
<evidence type="ECO:0000313" key="2">
    <source>
        <dbReference type="EMBL" id="JAW15647.1"/>
    </source>
</evidence>
<keyword evidence="1" id="KW-0732">Signal</keyword>
<sequence length="79" mass="9309">MSSSNILRFFLFCAMLFTYIQSPSNTHLHTHTYKRTQSTFFRYYCFWSQSTVKSGDRKSDTITLLLLTIVRVSNNTQII</sequence>
<reference evidence="2" key="1">
    <citation type="journal article" date="2018" name="PLoS Negl. Trop. Dis.">
        <title>An insight into the salivary gland and fat body transcriptome of Panstrongylus lignarius (Hemiptera: Heteroptera), the main vector of Chagas disease in Peru.</title>
        <authorList>
            <person name="Nevoa J.C."/>
            <person name="Mendes M.T."/>
            <person name="da Silva M.V."/>
            <person name="Soares S.C."/>
            <person name="Oliveira C.J.F."/>
            <person name="Ribeiro J.M.C."/>
        </authorList>
    </citation>
    <scope>NUCLEOTIDE SEQUENCE</scope>
</reference>
<accession>A0A224XSY2</accession>
<protein>
    <submittedName>
        <fullName evidence="2">Putative secreted protein</fullName>
    </submittedName>
</protein>
<feature type="signal peptide" evidence="1">
    <location>
        <begin position="1"/>
        <end position="22"/>
    </location>
</feature>